<accession>A0A1F2WTF8</accession>
<dbReference type="CDD" id="cd02440">
    <property type="entry name" value="AdoMet_MTases"/>
    <property type="match status" value="1"/>
</dbReference>
<dbReference type="InterPro" id="IPR029063">
    <property type="entry name" value="SAM-dependent_MTases_sf"/>
</dbReference>
<dbReference type="STRING" id="1797197.A2Y75_02420"/>
<evidence type="ECO:0008006" key="3">
    <source>
        <dbReference type="Google" id="ProtNLM"/>
    </source>
</evidence>
<evidence type="ECO:0000313" key="2">
    <source>
        <dbReference type="Proteomes" id="UP000177876"/>
    </source>
</evidence>
<name>A0A1F2WTF8_9ACTN</name>
<gene>
    <name evidence="1" type="ORF">A2Y75_02420</name>
</gene>
<dbReference type="AlphaFoldDB" id="A0A1F2WTF8"/>
<protein>
    <recommendedName>
        <fullName evidence="3">Class I SAM-dependent methyltransferase</fullName>
    </recommendedName>
</protein>
<evidence type="ECO:0000313" key="1">
    <source>
        <dbReference type="EMBL" id="OFW60159.1"/>
    </source>
</evidence>
<dbReference type="PANTHER" id="PTHR43861">
    <property type="entry name" value="TRANS-ACONITATE 2-METHYLTRANSFERASE-RELATED"/>
    <property type="match status" value="1"/>
</dbReference>
<proteinExistence type="predicted"/>
<dbReference type="SUPFAM" id="SSF53335">
    <property type="entry name" value="S-adenosyl-L-methionine-dependent methyltransferases"/>
    <property type="match status" value="1"/>
</dbReference>
<reference evidence="1 2" key="1">
    <citation type="journal article" date="2016" name="Nat. Commun.">
        <title>Thousands of microbial genomes shed light on interconnected biogeochemical processes in an aquifer system.</title>
        <authorList>
            <person name="Anantharaman K."/>
            <person name="Brown C.T."/>
            <person name="Hug L.A."/>
            <person name="Sharon I."/>
            <person name="Castelle C.J."/>
            <person name="Probst A.J."/>
            <person name="Thomas B.C."/>
            <person name="Singh A."/>
            <person name="Wilkins M.J."/>
            <person name="Karaoz U."/>
            <person name="Brodie E.L."/>
            <person name="Williams K.H."/>
            <person name="Hubbard S.S."/>
            <person name="Banfield J.F."/>
        </authorList>
    </citation>
    <scope>NUCLEOTIDE SEQUENCE [LARGE SCALE GENOMIC DNA]</scope>
</reference>
<sequence>MTRESAKEWAHLLGEKHLHQEINGYQVFLKLIADCCPEGGVVADLGCGNENFLTFLLQKAGRIIGVDDRALEGNYQLYLQADLERELPLPPAGIDLIASKFLLEHLNNPAAFFARINTALCPGGTLVLMTPNIRYYPYTANYLLSRLLPQQKRMTLVGLITGRAADEIFPVAYACNTPSRLKRILEEAGFEAVQADTYSDFLISAVNRPLGALAVAYEKLINYLGIKGMKGFIVVQARKGL</sequence>
<dbReference type="Proteomes" id="UP000177876">
    <property type="component" value="Unassembled WGS sequence"/>
</dbReference>
<organism evidence="1 2">
    <name type="scientific">Candidatus Solincola sediminis</name>
    <dbReference type="NCBI Taxonomy" id="1797199"/>
    <lineage>
        <taxon>Bacteria</taxon>
        <taxon>Bacillati</taxon>
        <taxon>Actinomycetota</taxon>
        <taxon>Candidatus Geothermincolia</taxon>
        <taxon>Candidatus Geothermincolales</taxon>
        <taxon>Candidatus Geothermincolaceae</taxon>
        <taxon>Candidatus Solincola</taxon>
    </lineage>
</organism>
<dbReference type="EMBL" id="MELK01000006">
    <property type="protein sequence ID" value="OFW60159.1"/>
    <property type="molecule type" value="Genomic_DNA"/>
</dbReference>
<dbReference type="Pfam" id="PF13489">
    <property type="entry name" value="Methyltransf_23"/>
    <property type="match status" value="1"/>
</dbReference>
<comment type="caution">
    <text evidence="1">The sequence shown here is derived from an EMBL/GenBank/DDBJ whole genome shotgun (WGS) entry which is preliminary data.</text>
</comment>
<dbReference type="Gene3D" id="3.40.50.150">
    <property type="entry name" value="Vaccinia Virus protein VP39"/>
    <property type="match status" value="1"/>
</dbReference>